<evidence type="ECO:0000256" key="1">
    <source>
        <dbReference type="ARBA" id="ARBA00005254"/>
    </source>
</evidence>
<dbReference type="Pfam" id="PF00378">
    <property type="entry name" value="ECH_1"/>
    <property type="match status" value="1"/>
</dbReference>
<dbReference type="STRING" id="1120976.SAMN03080606_02236"/>
<gene>
    <name evidence="2" type="ORF">SAMN03080606_02236</name>
</gene>
<dbReference type="InterPro" id="IPR001753">
    <property type="entry name" value="Enoyl-CoA_hydra/iso"/>
</dbReference>
<protein>
    <submittedName>
        <fullName evidence="2">Enoyl-CoA hydratase/isomerase</fullName>
    </submittedName>
</protein>
<dbReference type="AlphaFoldDB" id="A0A1G5I3F0"/>
<keyword evidence="2" id="KW-0413">Isomerase</keyword>
<evidence type="ECO:0000313" key="2">
    <source>
        <dbReference type="EMBL" id="SCY70537.1"/>
    </source>
</evidence>
<sequence>MGVESLYIKIKEFNHIAVVELNRSPANGFSRGFLMEFIRAIKKVDEDRSIKIVIISSKQSQIFSSGLDLRSLMGDNADEMSRNIFDAVHLVYKIVEKIMLSKKIFIGALSGATIGSAVSVALACDLLIGSPETWFWLPDPQYGGLLADGGIDLLINHIGTSRAKMLALTNDRINPQRALEWGILYRVVEKGKLLDVAFSEAKRLSGYSTDTLSYTKRLINEGILNSFKCDELKEILNNREIYNRLQNYIKL</sequence>
<dbReference type="GO" id="GO:0016853">
    <property type="term" value="F:isomerase activity"/>
    <property type="evidence" value="ECO:0007669"/>
    <property type="project" value="UniProtKB-KW"/>
</dbReference>
<dbReference type="Proteomes" id="UP000198636">
    <property type="component" value="Unassembled WGS sequence"/>
</dbReference>
<name>A0A1G5I3F0_9FIRM</name>
<dbReference type="PANTHER" id="PTHR43802:SF1">
    <property type="entry name" value="IP11341P-RELATED"/>
    <property type="match status" value="1"/>
</dbReference>
<dbReference type="PANTHER" id="PTHR43802">
    <property type="entry name" value="ENOYL-COA HYDRATASE"/>
    <property type="match status" value="1"/>
</dbReference>
<dbReference type="CDD" id="cd06558">
    <property type="entry name" value="crotonase-like"/>
    <property type="match status" value="1"/>
</dbReference>
<evidence type="ECO:0000313" key="3">
    <source>
        <dbReference type="Proteomes" id="UP000198636"/>
    </source>
</evidence>
<comment type="similarity">
    <text evidence="1">Belongs to the enoyl-CoA hydratase/isomerase family.</text>
</comment>
<accession>A0A1G5I3F0</accession>
<dbReference type="InterPro" id="IPR029045">
    <property type="entry name" value="ClpP/crotonase-like_dom_sf"/>
</dbReference>
<dbReference type="EMBL" id="FMUS01000013">
    <property type="protein sequence ID" value="SCY70537.1"/>
    <property type="molecule type" value="Genomic_DNA"/>
</dbReference>
<organism evidence="2 3">
    <name type="scientific">Alkaliphilus peptidifermentans DSM 18978</name>
    <dbReference type="NCBI Taxonomy" id="1120976"/>
    <lineage>
        <taxon>Bacteria</taxon>
        <taxon>Bacillati</taxon>
        <taxon>Bacillota</taxon>
        <taxon>Clostridia</taxon>
        <taxon>Peptostreptococcales</taxon>
        <taxon>Natronincolaceae</taxon>
        <taxon>Alkaliphilus</taxon>
    </lineage>
</organism>
<dbReference type="Gene3D" id="3.90.226.10">
    <property type="entry name" value="2-enoyl-CoA Hydratase, Chain A, domain 1"/>
    <property type="match status" value="1"/>
</dbReference>
<proteinExistence type="inferred from homology"/>
<reference evidence="2 3" key="1">
    <citation type="submission" date="2016-10" db="EMBL/GenBank/DDBJ databases">
        <authorList>
            <person name="de Groot N.N."/>
        </authorList>
    </citation>
    <scope>NUCLEOTIDE SEQUENCE [LARGE SCALE GENOMIC DNA]</scope>
    <source>
        <strain evidence="2 3">DSM 18978</strain>
    </source>
</reference>
<dbReference type="SUPFAM" id="SSF52096">
    <property type="entry name" value="ClpP/crotonase"/>
    <property type="match status" value="1"/>
</dbReference>
<keyword evidence="3" id="KW-1185">Reference proteome</keyword>